<dbReference type="SUPFAM" id="SSF48452">
    <property type="entry name" value="TPR-like"/>
    <property type="match status" value="3"/>
</dbReference>
<dbReference type="Gene3D" id="1.25.40.10">
    <property type="entry name" value="Tetratricopeptide repeat domain"/>
    <property type="match status" value="5"/>
</dbReference>
<name>A0A225DBI6_9BACT</name>
<dbReference type="SMART" id="SM00028">
    <property type="entry name" value="TPR"/>
    <property type="match status" value="5"/>
</dbReference>
<dbReference type="EMBL" id="NIDE01000017">
    <property type="protein sequence ID" value="OWK35888.1"/>
    <property type="molecule type" value="Genomic_DNA"/>
</dbReference>
<dbReference type="InterPro" id="IPR019734">
    <property type="entry name" value="TPR_rpt"/>
</dbReference>
<dbReference type="Pfam" id="PF13432">
    <property type="entry name" value="TPR_16"/>
    <property type="match status" value="3"/>
</dbReference>
<keyword evidence="1" id="KW-0677">Repeat</keyword>
<evidence type="ECO:0000256" key="2">
    <source>
        <dbReference type="ARBA" id="ARBA00022803"/>
    </source>
</evidence>
<evidence type="ECO:0000313" key="4">
    <source>
        <dbReference type="Proteomes" id="UP000214646"/>
    </source>
</evidence>
<dbReference type="InterPro" id="IPR011990">
    <property type="entry name" value="TPR-like_helical_dom_sf"/>
</dbReference>
<proteinExistence type="predicted"/>
<organism evidence="3 4">
    <name type="scientific">Fimbriiglobus ruber</name>
    <dbReference type="NCBI Taxonomy" id="1908690"/>
    <lineage>
        <taxon>Bacteria</taxon>
        <taxon>Pseudomonadati</taxon>
        <taxon>Planctomycetota</taxon>
        <taxon>Planctomycetia</taxon>
        <taxon>Gemmatales</taxon>
        <taxon>Gemmataceae</taxon>
        <taxon>Fimbriiglobus</taxon>
    </lineage>
</organism>
<evidence type="ECO:0000256" key="1">
    <source>
        <dbReference type="ARBA" id="ARBA00022737"/>
    </source>
</evidence>
<comment type="caution">
    <text evidence="3">The sequence shown here is derived from an EMBL/GenBank/DDBJ whole genome shotgun (WGS) entry which is preliminary data.</text>
</comment>
<sequence length="752" mass="81656">MLLGLLFPAIAGAADSVPERVPAAPLTDAEAARRDALTRYGVGVLRGRNDLPVRAMKEFEAAAKADPTAAAPPRELVKLYANFGRDAAAIRAARTVLDLDPTDADTGQTLGRLLFEAKKFAEAAAVLGRAADSPRLATAPARRLGILQDQARALEKAADWAGAETTLRAAVQLASGQRDELLKSTTFPTPADLGREIGATQEHLGQSLVEQKKFPQAVEAFMTAARTFAENGDATGAARVHWNLSGALAANGNPSDALASLEKFIAFKPSGPRAYERYAELMREIGRGAVISDSLTRLATENSKNEAIRWVMAAELGKDNPAAGARSFRELADTTADPQFYRIMAGFYKTANRPDILLSLADHMYQAARGGHSDNKPPPTRTPTGLRATERARAFTAAVRAEPGLSAQIIRQATADLGAQVARSADSWELVASLAERDGRLDTAEAALWRAIRGGVLELPGSKDGESDLFSRLYGILYRQRKWNQIIELCLAAESVAANPRKQAGGGQRSYEYYRIMPLAELNRGTEALATIERFIPNAVNSRAAQLQKARVLIVLDRHAEAIALAEGLLADALKQGPASEAHDIRFVLSEAHLGLKEFTKAEAELRAILDDDPDDVQALNNLGYNLADQGRNLAEAEEMIRRAIDLNRDERVRAGNPEADYGTYLDSLGWVLFRRGRVADARTVMEKVVRLPDSSADATVWDHLGDVRFRAGDRAAARQAWEKAAVLYENSHVGRQNDRRVEVLRKLKSAE</sequence>
<keyword evidence="4" id="KW-1185">Reference proteome</keyword>
<keyword evidence="2" id="KW-0802">TPR repeat</keyword>
<dbReference type="AlphaFoldDB" id="A0A225DBI6"/>
<gene>
    <name evidence="3" type="ORF">FRUB_08451</name>
</gene>
<accession>A0A225DBI6</accession>
<evidence type="ECO:0000313" key="3">
    <source>
        <dbReference type="EMBL" id="OWK35888.1"/>
    </source>
</evidence>
<dbReference type="PANTHER" id="PTHR45586:SF14">
    <property type="entry name" value="TETRATRICOPEPTIDE TPR_2 REPEAT PROTEIN"/>
    <property type="match status" value="1"/>
</dbReference>
<dbReference type="Proteomes" id="UP000214646">
    <property type="component" value="Unassembled WGS sequence"/>
</dbReference>
<dbReference type="PANTHER" id="PTHR45586">
    <property type="entry name" value="TPR REPEAT-CONTAINING PROTEIN PA4667"/>
    <property type="match status" value="1"/>
</dbReference>
<dbReference type="InterPro" id="IPR051012">
    <property type="entry name" value="CellSynth/LPSAsmb/PSIAsmb"/>
</dbReference>
<protein>
    <submittedName>
        <fullName evidence="3">TPR domain protein</fullName>
    </submittedName>
</protein>
<reference evidence="4" key="1">
    <citation type="submission" date="2017-06" db="EMBL/GenBank/DDBJ databases">
        <title>Genome analysis of Fimbriiglobus ruber SP5, the first member of the order Planctomycetales with confirmed chitinolytic capability.</title>
        <authorList>
            <person name="Ravin N.V."/>
            <person name="Rakitin A.L."/>
            <person name="Ivanova A.A."/>
            <person name="Beletsky A.V."/>
            <person name="Kulichevskaya I.S."/>
            <person name="Mardanov A.V."/>
            <person name="Dedysh S.N."/>
        </authorList>
    </citation>
    <scope>NUCLEOTIDE SEQUENCE [LARGE SCALE GENOMIC DNA]</scope>
    <source>
        <strain evidence="4">SP5</strain>
    </source>
</reference>